<accession>A0A6C2YWY3</accession>
<dbReference type="InterPro" id="IPR014284">
    <property type="entry name" value="RNA_pol_sigma-70_dom"/>
</dbReference>
<dbReference type="PANTHER" id="PTHR43133">
    <property type="entry name" value="RNA POLYMERASE ECF-TYPE SIGMA FACTO"/>
    <property type="match status" value="1"/>
</dbReference>
<organism evidence="7">
    <name type="scientific">Tuwongella immobilis</name>
    <dbReference type="NCBI Taxonomy" id="692036"/>
    <lineage>
        <taxon>Bacteria</taxon>
        <taxon>Pseudomonadati</taxon>
        <taxon>Planctomycetota</taxon>
        <taxon>Planctomycetia</taxon>
        <taxon>Gemmatales</taxon>
        <taxon>Gemmataceae</taxon>
        <taxon>Tuwongella</taxon>
    </lineage>
</organism>
<dbReference type="KEGG" id="tim:GMBLW1_35400"/>
<dbReference type="InterPro" id="IPR053812">
    <property type="entry name" value="HTH_Sigma70_ECF-like"/>
</dbReference>
<evidence type="ECO:0000313" key="8">
    <source>
        <dbReference type="Proteomes" id="UP000464378"/>
    </source>
</evidence>
<dbReference type="EMBL" id="LR593887">
    <property type="protein sequence ID" value="VTS08662.1"/>
    <property type="molecule type" value="Genomic_DNA"/>
</dbReference>
<dbReference type="InterPro" id="IPR013325">
    <property type="entry name" value="RNA_pol_sigma_r2"/>
</dbReference>
<dbReference type="InterPro" id="IPR039425">
    <property type="entry name" value="RNA_pol_sigma-70-like"/>
</dbReference>
<evidence type="ECO:0000313" key="7">
    <source>
        <dbReference type="EMBL" id="VIP05653.1"/>
    </source>
</evidence>
<evidence type="ECO:0000256" key="5">
    <source>
        <dbReference type="ARBA" id="ARBA00023163"/>
    </source>
</evidence>
<evidence type="ECO:0000256" key="2">
    <source>
        <dbReference type="ARBA" id="ARBA00023015"/>
    </source>
</evidence>
<evidence type="ECO:0000256" key="4">
    <source>
        <dbReference type="ARBA" id="ARBA00023125"/>
    </source>
</evidence>
<dbReference type="InParanoid" id="A0A6C2YWY3"/>
<gene>
    <name evidence="7" type="ORF">GMBLW1_35400</name>
</gene>
<dbReference type="NCBIfam" id="TIGR02937">
    <property type="entry name" value="sigma70-ECF"/>
    <property type="match status" value="1"/>
</dbReference>
<name>A0A6C2YWY3_9BACT</name>
<sequence length="197" mass="22955">MADPTPDQDLVERCRNGDEEAARILFDRFVERLLVLARRRISQRLASRVDPEDIVQSVFRTFFERLKNDQFVIDDQDDLMKLLVRITVHKTLRQVAFHKAAKRDPSLETAQTDHTQEQLAQVLDEEPSPETIVAFMDQLEFFFAQLKPLDRQILELKMQGHSSEEIAEKLGTYDRKVRRVLERIRTVALTDSGHLPS</sequence>
<evidence type="ECO:0000256" key="1">
    <source>
        <dbReference type="ARBA" id="ARBA00010641"/>
    </source>
</evidence>
<dbReference type="GO" id="GO:0016987">
    <property type="term" value="F:sigma factor activity"/>
    <property type="evidence" value="ECO:0007669"/>
    <property type="project" value="UniProtKB-KW"/>
</dbReference>
<feature type="domain" description="RNA polymerase sigma-70 ECF-like HTH" evidence="6">
    <location>
        <begin position="9"/>
        <end position="186"/>
    </location>
</feature>
<dbReference type="Gene3D" id="1.10.1740.10">
    <property type="match status" value="1"/>
</dbReference>
<dbReference type="Pfam" id="PF07638">
    <property type="entry name" value="Sigma70_ECF"/>
    <property type="match status" value="1"/>
</dbReference>
<evidence type="ECO:0000256" key="3">
    <source>
        <dbReference type="ARBA" id="ARBA00023082"/>
    </source>
</evidence>
<keyword evidence="8" id="KW-1185">Reference proteome</keyword>
<dbReference type="Gene3D" id="1.10.10.10">
    <property type="entry name" value="Winged helix-like DNA-binding domain superfamily/Winged helix DNA-binding domain"/>
    <property type="match status" value="1"/>
</dbReference>
<keyword evidence="3" id="KW-0731">Sigma factor</keyword>
<keyword evidence="5" id="KW-0804">Transcription</keyword>
<dbReference type="InterPro" id="IPR036388">
    <property type="entry name" value="WH-like_DNA-bd_sf"/>
</dbReference>
<dbReference type="SUPFAM" id="SSF88946">
    <property type="entry name" value="Sigma2 domain of RNA polymerase sigma factors"/>
    <property type="match status" value="1"/>
</dbReference>
<reference evidence="7" key="1">
    <citation type="submission" date="2019-04" db="EMBL/GenBank/DDBJ databases">
        <authorList>
            <consortium name="Science for Life Laboratories"/>
        </authorList>
    </citation>
    <scope>NUCLEOTIDE SEQUENCE</scope>
    <source>
        <strain evidence="7">MBLW1</strain>
    </source>
</reference>
<evidence type="ECO:0000259" key="6">
    <source>
        <dbReference type="Pfam" id="PF07638"/>
    </source>
</evidence>
<dbReference type="RefSeq" id="WP_162660802.1">
    <property type="nucleotide sequence ID" value="NZ_LR593887.1"/>
</dbReference>
<dbReference type="SUPFAM" id="SSF88659">
    <property type="entry name" value="Sigma3 and sigma4 domains of RNA polymerase sigma factors"/>
    <property type="match status" value="1"/>
</dbReference>
<protein>
    <recommendedName>
        <fullName evidence="6">RNA polymerase sigma-70 ECF-like HTH domain-containing protein</fullName>
    </recommendedName>
</protein>
<dbReference type="GO" id="GO:0006352">
    <property type="term" value="P:DNA-templated transcription initiation"/>
    <property type="evidence" value="ECO:0007669"/>
    <property type="project" value="InterPro"/>
</dbReference>
<dbReference type="InterPro" id="IPR013324">
    <property type="entry name" value="RNA_pol_sigma_r3/r4-like"/>
</dbReference>
<dbReference type="Proteomes" id="UP000464378">
    <property type="component" value="Chromosome"/>
</dbReference>
<dbReference type="PANTHER" id="PTHR43133:SF8">
    <property type="entry name" value="RNA POLYMERASE SIGMA FACTOR HI_1459-RELATED"/>
    <property type="match status" value="1"/>
</dbReference>
<dbReference type="GO" id="GO:0003677">
    <property type="term" value="F:DNA binding"/>
    <property type="evidence" value="ECO:0007669"/>
    <property type="project" value="UniProtKB-KW"/>
</dbReference>
<dbReference type="EMBL" id="LR586016">
    <property type="protein sequence ID" value="VIP05653.1"/>
    <property type="molecule type" value="Genomic_DNA"/>
</dbReference>
<keyword evidence="2" id="KW-0805">Transcription regulation</keyword>
<dbReference type="AlphaFoldDB" id="A0A6C2YWY3"/>
<proteinExistence type="inferred from homology"/>
<comment type="similarity">
    <text evidence="1">Belongs to the sigma-70 factor family. ECF subfamily.</text>
</comment>
<keyword evidence="4" id="KW-0238">DNA-binding</keyword>